<dbReference type="Gene3D" id="3.40.630.30">
    <property type="match status" value="1"/>
</dbReference>
<dbReference type="EMBL" id="JACRTC010000003">
    <property type="protein sequence ID" value="MBC8570315.1"/>
    <property type="molecule type" value="Genomic_DNA"/>
</dbReference>
<gene>
    <name evidence="2" type="ORF">H8709_05675</name>
</gene>
<dbReference type="PROSITE" id="PS51186">
    <property type="entry name" value="GNAT"/>
    <property type="match status" value="1"/>
</dbReference>
<protein>
    <submittedName>
        <fullName evidence="2">GNAT family N-acetyltransferase</fullName>
    </submittedName>
</protein>
<dbReference type="InterPro" id="IPR000182">
    <property type="entry name" value="GNAT_dom"/>
</dbReference>
<evidence type="ECO:0000313" key="2">
    <source>
        <dbReference type="EMBL" id="MBC8570315.1"/>
    </source>
</evidence>
<dbReference type="GO" id="GO:0016747">
    <property type="term" value="F:acyltransferase activity, transferring groups other than amino-acyl groups"/>
    <property type="evidence" value="ECO:0007669"/>
    <property type="project" value="InterPro"/>
</dbReference>
<dbReference type="SUPFAM" id="SSF55729">
    <property type="entry name" value="Acyl-CoA N-acyltransferases (Nat)"/>
    <property type="match status" value="1"/>
</dbReference>
<evidence type="ECO:0000259" key="1">
    <source>
        <dbReference type="PROSITE" id="PS51186"/>
    </source>
</evidence>
<dbReference type="InterPro" id="IPR016181">
    <property type="entry name" value="Acyl_CoA_acyltransferase"/>
</dbReference>
<organism evidence="2 3">
    <name type="scientific">Zongyangia hominis</name>
    <dbReference type="NCBI Taxonomy" id="2763677"/>
    <lineage>
        <taxon>Bacteria</taxon>
        <taxon>Bacillati</taxon>
        <taxon>Bacillota</taxon>
        <taxon>Clostridia</taxon>
        <taxon>Eubacteriales</taxon>
        <taxon>Oscillospiraceae</taxon>
        <taxon>Zongyangia</taxon>
    </lineage>
</organism>
<comment type="caution">
    <text evidence="2">The sequence shown here is derived from an EMBL/GenBank/DDBJ whole genome shotgun (WGS) entry which is preliminary data.</text>
</comment>
<dbReference type="CDD" id="cd04301">
    <property type="entry name" value="NAT_SF"/>
    <property type="match status" value="1"/>
</dbReference>
<reference evidence="2" key="1">
    <citation type="submission" date="2020-08" db="EMBL/GenBank/DDBJ databases">
        <title>Genome public.</title>
        <authorList>
            <person name="Liu C."/>
            <person name="Sun Q."/>
        </authorList>
    </citation>
    <scope>NUCLEOTIDE SEQUENCE</scope>
    <source>
        <strain evidence="2">NSJ-54</strain>
    </source>
</reference>
<feature type="domain" description="N-acetyltransferase" evidence="1">
    <location>
        <begin position="3"/>
        <end position="138"/>
    </location>
</feature>
<keyword evidence="3" id="KW-1185">Reference proteome</keyword>
<sequence>MQLSVEEVKENREEWMPLLLLADPEETMVEKYLHQGIMVAVYGDGEPAGVIIAVPLEGGREWEIKNVAVAPRFWRRGIGTLLIEEVERRLPKEADTLWVGTGGFDSGPFLFYEECGFQFDHVLENFFVDNYPEPIIDEGEQCVDMYYLKKTSFRWG</sequence>
<dbReference type="Pfam" id="PF00583">
    <property type="entry name" value="Acetyltransf_1"/>
    <property type="match status" value="1"/>
</dbReference>
<dbReference type="Proteomes" id="UP000660861">
    <property type="component" value="Unassembled WGS sequence"/>
</dbReference>
<dbReference type="AlphaFoldDB" id="A0A926IBP7"/>
<proteinExistence type="predicted"/>
<dbReference type="RefSeq" id="WP_262397411.1">
    <property type="nucleotide sequence ID" value="NZ_JACRTC010000003.1"/>
</dbReference>
<name>A0A926IBP7_9FIRM</name>
<evidence type="ECO:0000313" key="3">
    <source>
        <dbReference type="Proteomes" id="UP000660861"/>
    </source>
</evidence>
<accession>A0A926IBP7</accession>